<feature type="region of interest" description="Disordered" evidence="1">
    <location>
        <begin position="154"/>
        <end position="215"/>
    </location>
</feature>
<gene>
    <name evidence="2" type="ORF">A9B99_07345</name>
</gene>
<proteinExistence type="predicted"/>
<dbReference type="EMBL" id="LYRP01000012">
    <property type="protein sequence ID" value="OAT77117.1"/>
    <property type="molecule type" value="Genomic_DNA"/>
</dbReference>
<dbReference type="Proteomes" id="UP000078225">
    <property type="component" value="Unassembled WGS sequence"/>
</dbReference>
<keyword evidence="3" id="KW-1185">Reference proteome</keyword>
<sequence>MLTGNLRVTARHTSRCSGVGRLSAPRSLTRVSSRGLASLPPCCNTNYLAQVGRWWVNFTRWQCWLPVSYLLVRGNLRAVSATQLPLTSRARRPQGALAPCTPFRGRQNRRFADIRLTPAACSGTAPSRHPASRRSACVLQAAPARQTRLNDLEATQTHPFVNQKPQQKTDKDISGTNPTATQHNTKSPATCSGDSSRKTGEPEKGRQGYSARMAE</sequence>
<reference evidence="3" key="1">
    <citation type="submission" date="2016-05" db="EMBL/GenBank/DDBJ databases">
        <authorList>
            <person name="Behera P."/>
            <person name="Vaishampayan P."/>
            <person name="Singh N."/>
            <person name="Raina V."/>
            <person name="Suar M."/>
            <person name="Pattnaik A."/>
            <person name="Rastogi G."/>
        </authorList>
    </citation>
    <scope>NUCLEOTIDE SEQUENCE [LARGE SCALE GENOMIC DNA]</scope>
    <source>
        <strain evidence="3">MP23</strain>
    </source>
</reference>
<feature type="compositionally biased region" description="Polar residues" evidence="1">
    <location>
        <begin position="174"/>
        <end position="194"/>
    </location>
</feature>
<comment type="caution">
    <text evidence="2">The sequence shown here is derived from an EMBL/GenBank/DDBJ whole genome shotgun (WGS) entry which is preliminary data.</text>
</comment>
<dbReference type="AlphaFoldDB" id="A0A1B7L438"/>
<evidence type="ECO:0000313" key="3">
    <source>
        <dbReference type="Proteomes" id="UP000078225"/>
    </source>
</evidence>
<dbReference type="STRING" id="1691903.A9B99_07345"/>
<evidence type="ECO:0000313" key="2">
    <source>
        <dbReference type="EMBL" id="OAT77117.1"/>
    </source>
</evidence>
<protein>
    <submittedName>
        <fullName evidence="2">Uncharacterized protein</fullName>
    </submittedName>
</protein>
<feature type="compositionally biased region" description="Basic and acidic residues" evidence="1">
    <location>
        <begin position="195"/>
        <end position="206"/>
    </location>
</feature>
<accession>A0A1B7L438</accession>
<name>A0A1B7L438_9ENTR</name>
<evidence type="ECO:0000256" key="1">
    <source>
        <dbReference type="SAM" id="MobiDB-lite"/>
    </source>
</evidence>
<organism evidence="2 3">
    <name type="scientific">Mangrovibacter phragmitis</name>
    <dbReference type="NCBI Taxonomy" id="1691903"/>
    <lineage>
        <taxon>Bacteria</taxon>
        <taxon>Pseudomonadati</taxon>
        <taxon>Pseudomonadota</taxon>
        <taxon>Gammaproteobacteria</taxon>
        <taxon>Enterobacterales</taxon>
        <taxon>Enterobacteriaceae</taxon>
        <taxon>Mangrovibacter</taxon>
    </lineage>
</organism>
<feature type="compositionally biased region" description="Polar residues" evidence="1">
    <location>
        <begin position="154"/>
        <end position="166"/>
    </location>
</feature>